<evidence type="ECO:0000313" key="2">
    <source>
        <dbReference type="Proteomes" id="UP000266673"/>
    </source>
</evidence>
<dbReference type="AlphaFoldDB" id="A0A397VMI4"/>
<keyword evidence="2" id="KW-1185">Reference proteome</keyword>
<dbReference type="EMBL" id="QKWP01000281">
    <property type="protein sequence ID" value="RIB23041.1"/>
    <property type="molecule type" value="Genomic_DNA"/>
</dbReference>
<sequence length="172" mass="19656">MGSSLNHPQFPECSTSEAIPNYDSQQQLAPCIPQTIDDIVRPLDPSTSDTCIYDPPISEGSLSQTPHRCGPTASQRLNPQGFAEFLEALTLVSVRSDNPRTQLNLWRDYNRVRERFAELNEMDLYLKVLQKYADSIQLNINRFRRLGINDLDNRKNGKINTLLFISIALYKR</sequence>
<comment type="caution">
    <text evidence="1">The sequence shown here is derived from an EMBL/GenBank/DDBJ whole genome shotgun (WGS) entry which is preliminary data.</text>
</comment>
<protein>
    <submittedName>
        <fullName evidence="1">Uncharacterized protein</fullName>
    </submittedName>
</protein>
<evidence type="ECO:0000313" key="1">
    <source>
        <dbReference type="EMBL" id="RIB23041.1"/>
    </source>
</evidence>
<organism evidence="1 2">
    <name type="scientific">Gigaspora rosea</name>
    <dbReference type="NCBI Taxonomy" id="44941"/>
    <lineage>
        <taxon>Eukaryota</taxon>
        <taxon>Fungi</taxon>
        <taxon>Fungi incertae sedis</taxon>
        <taxon>Mucoromycota</taxon>
        <taxon>Glomeromycotina</taxon>
        <taxon>Glomeromycetes</taxon>
        <taxon>Diversisporales</taxon>
        <taxon>Gigasporaceae</taxon>
        <taxon>Gigaspora</taxon>
    </lineage>
</organism>
<accession>A0A397VMI4</accession>
<proteinExistence type="predicted"/>
<dbReference type="Proteomes" id="UP000266673">
    <property type="component" value="Unassembled WGS sequence"/>
</dbReference>
<reference evidence="1 2" key="1">
    <citation type="submission" date="2018-06" db="EMBL/GenBank/DDBJ databases">
        <title>Comparative genomics reveals the genomic features of Rhizophagus irregularis, R. cerebriforme, R. diaphanum and Gigaspora rosea, and their symbiotic lifestyle signature.</title>
        <authorList>
            <person name="Morin E."/>
            <person name="San Clemente H."/>
            <person name="Chen E.C.H."/>
            <person name="De La Providencia I."/>
            <person name="Hainaut M."/>
            <person name="Kuo A."/>
            <person name="Kohler A."/>
            <person name="Murat C."/>
            <person name="Tang N."/>
            <person name="Roy S."/>
            <person name="Loubradou J."/>
            <person name="Henrissat B."/>
            <person name="Grigoriev I.V."/>
            <person name="Corradi N."/>
            <person name="Roux C."/>
            <person name="Martin F.M."/>
        </authorList>
    </citation>
    <scope>NUCLEOTIDE SEQUENCE [LARGE SCALE GENOMIC DNA]</scope>
    <source>
        <strain evidence="1 2">DAOM 194757</strain>
    </source>
</reference>
<name>A0A397VMI4_9GLOM</name>
<gene>
    <name evidence="1" type="ORF">C2G38_2172380</name>
</gene>